<organism evidence="1 2">
    <name type="scientific">Halopenitus salinus</name>
    <dbReference type="NCBI Taxonomy" id="1198295"/>
    <lineage>
        <taxon>Archaea</taxon>
        <taxon>Methanobacteriati</taxon>
        <taxon>Methanobacteriota</taxon>
        <taxon>Stenosarchaea group</taxon>
        <taxon>Halobacteria</taxon>
        <taxon>Halobacteriales</taxon>
        <taxon>Haloferacaceae</taxon>
        <taxon>Halopenitus</taxon>
    </lineage>
</organism>
<comment type="caution">
    <text evidence="1">The sequence shown here is derived from an EMBL/GenBank/DDBJ whole genome shotgun (WGS) entry which is preliminary data.</text>
</comment>
<gene>
    <name evidence="1" type="ORF">ACFQE9_01885</name>
</gene>
<keyword evidence="2" id="KW-1185">Reference proteome</keyword>
<dbReference type="Proteomes" id="UP001596296">
    <property type="component" value="Unassembled WGS sequence"/>
</dbReference>
<evidence type="ECO:0000313" key="1">
    <source>
        <dbReference type="EMBL" id="MFC6891379.1"/>
    </source>
</evidence>
<name>A0ABD5UUC1_9EURY</name>
<evidence type="ECO:0000313" key="2">
    <source>
        <dbReference type="Proteomes" id="UP001596296"/>
    </source>
</evidence>
<reference evidence="1 2" key="1">
    <citation type="journal article" date="2019" name="Int. J. Syst. Evol. Microbiol.">
        <title>The Global Catalogue of Microorganisms (GCM) 10K type strain sequencing project: providing services to taxonomists for standard genome sequencing and annotation.</title>
        <authorList>
            <consortium name="The Broad Institute Genomics Platform"/>
            <consortium name="The Broad Institute Genome Sequencing Center for Infectious Disease"/>
            <person name="Wu L."/>
            <person name="Ma J."/>
        </authorList>
    </citation>
    <scope>NUCLEOTIDE SEQUENCE [LARGE SCALE GENOMIC DNA]</scope>
    <source>
        <strain evidence="1 2">SKJ47</strain>
    </source>
</reference>
<proteinExistence type="predicted"/>
<dbReference type="EMBL" id="JBHSXL010000002">
    <property type="protein sequence ID" value="MFC6891379.1"/>
    <property type="molecule type" value="Genomic_DNA"/>
</dbReference>
<sequence length="270" mass="30399">MQPDNDIEFDRVTDKQLCACIRGSLNTTEADLHGHVVPADLYPKFVESMKEHPERRLVSAHHKRDEIIGEILWAGVREAEEKTHLVGGVGIYEDERNRLNEIEKDILGGFSITLVGYSNSAEDDWDPDAVDFEYRGFGDDYHRLKGVVDEGNIPARFEVQKSAAGAFFLQAVAQNWVTILELAMAAWAVYEARKARLKDSEDPAEETTPQVVIKDTEVNVNQDIDEFLDGLLDALDKDLDEAQRQVVIEEALEAREVAKGEKEIESEAED</sequence>
<dbReference type="RefSeq" id="WP_379739491.1">
    <property type="nucleotide sequence ID" value="NZ_JBHSVN010000002.1"/>
</dbReference>
<accession>A0ABD5UUC1</accession>
<dbReference type="AlphaFoldDB" id="A0ABD5UUC1"/>
<protein>
    <submittedName>
        <fullName evidence="1">Uncharacterized protein</fullName>
    </submittedName>
</protein>